<dbReference type="PANTHER" id="PTHR12829:SF7">
    <property type="entry name" value="N6-ADENOSINE-METHYLTRANSFERASE CATALYTIC SUBUNIT"/>
    <property type="match status" value="1"/>
</dbReference>
<keyword evidence="2 5" id="KW-0808">Transferase</keyword>
<comment type="caution">
    <text evidence="6">The sequence shown here is derived from an EMBL/GenBank/DDBJ whole genome shotgun (WGS) entry which is preliminary data.</text>
</comment>
<dbReference type="SUPFAM" id="SSF53335">
    <property type="entry name" value="S-adenosyl-L-methionine-dependent methyltransferases"/>
    <property type="match status" value="1"/>
</dbReference>
<proteinExistence type="inferred from homology"/>
<dbReference type="InterPro" id="IPR002052">
    <property type="entry name" value="DNA_methylase_N6_adenine_CS"/>
</dbReference>
<protein>
    <submittedName>
        <fullName evidence="6">DNA methyltransferase</fullName>
    </submittedName>
</protein>
<sequence>MGYSLIYADPPWEYGNTISNGAAENHYGTMKLIDIKRLPVWELASEDSVLAMWFTGTHTREAIELAEAWGFKVRTMKGFTWVKLNSLAEQHINKALQAGGVEDFYDFLDLLNAQTRMNGGNYTRANTEDLLIATRGKGLERQNASVKQVIYSPLSEHSQKPAEARYRLEQLYGDVSRIELFSRCSAPGWHHWGNQAENPDVIMSPGYVGKPAPLLEVAYAGR</sequence>
<dbReference type="PANTHER" id="PTHR12829">
    <property type="entry name" value="N6-ADENOSINE-METHYLTRANSFERASE"/>
    <property type="match status" value="1"/>
</dbReference>
<evidence type="ECO:0000256" key="3">
    <source>
        <dbReference type="ARBA" id="ARBA00022691"/>
    </source>
</evidence>
<evidence type="ECO:0000313" key="6">
    <source>
        <dbReference type="EMBL" id="MLO03152.1"/>
    </source>
</evidence>
<dbReference type="GO" id="GO:0032259">
    <property type="term" value="P:methylation"/>
    <property type="evidence" value="ECO:0007669"/>
    <property type="project" value="UniProtKB-KW"/>
</dbReference>
<evidence type="ECO:0000313" key="5">
    <source>
        <dbReference type="EMBL" id="EBU9893360.1"/>
    </source>
</evidence>
<keyword evidence="1 6" id="KW-0489">Methyltransferase</keyword>
<dbReference type="EMBL" id="AAHDUY010000006">
    <property type="protein sequence ID" value="EBU9893360.1"/>
    <property type="molecule type" value="Genomic_DNA"/>
</dbReference>
<dbReference type="InterPro" id="IPR007757">
    <property type="entry name" value="MT-A70-like"/>
</dbReference>
<dbReference type="AlphaFoldDB" id="A0A644RFU1"/>
<dbReference type="GO" id="GO:0008168">
    <property type="term" value="F:methyltransferase activity"/>
    <property type="evidence" value="ECO:0007669"/>
    <property type="project" value="UniProtKB-KW"/>
</dbReference>
<name>A0A644RFU1_SALET</name>
<dbReference type="PROSITE" id="PS51143">
    <property type="entry name" value="MT_A70"/>
    <property type="match status" value="1"/>
</dbReference>
<accession>A0A644RFU1</accession>
<comment type="similarity">
    <text evidence="4">Belongs to the MT-A70-like family.</text>
</comment>
<dbReference type="Pfam" id="PF05063">
    <property type="entry name" value="MT-A70"/>
    <property type="match status" value="2"/>
</dbReference>
<keyword evidence="3" id="KW-0949">S-adenosyl-L-methionine</keyword>
<evidence type="ECO:0000256" key="4">
    <source>
        <dbReference type="PROSITE-ProRule" id="PRU00489"/>
    </source>
</evidence>
<dbReference type="EMBL" id="RVCL01000001">
    <property type="protein sequence ID" value="MLO03152.1"/>
    <property type="molecule type" value="Genomic_DNA"/>
</dbReference>
<dbReference type="InterPro" id="IPR029063">
    <property type="entry name" value="SAM-dependent_MTases_sf"/>
</dbReference>
<dbReference type="PROSITE" id="PS00092">
    <property type="entry name" value="N6_MTASE"/>
    <property type="match status" value="1"/>
</dbReference>
<evidence type="ECO:0000256" key="2">
    <source>
        <dbReference type="ARBA" id="ARBA00022679"/>
    </source>
</evidence>
<gene>
    <name evidence="5" type="ORF">DM677_09390</name>
    <name evidence="6" type="ORF">DQK10_00180</name>
</gene>
<dbReference type="GO" id="GO:0003676">
    <property type="term" value="F:nucleic acid binding"/>
    <property type="evidence" value="ECO:0007669"/>
    <property type="project" value="InterPro"/>
</dbReference>
<reference evidence="6" key="1">
    <citation type="submission" date="2018-06" db="EMBL/GenBank/DDBJ databases">
        <authorList>
            <person name="Ashton P.M."/>
            <person name="Dallman T."/>
            <person name="Nair S."/>
            <person name="De Pinna E."/>
            <person name="Peters T."/>
            <person name="Grant K."/>
        </authorList>
    </citation>
    <scope>NUCLEOTIDE SEQUENCE [LARGE SCALE GENOMIC DNA]</scope>
    <source>
        <strain evidence="6">275776</strain>
        <strain evidence="5">298956</strain>
    </source>
</reference>
<evidence type="ECO:0000256" key="1">
    <source>
        <dbReference type="ARBA" id="ARBA00022603"/>
    </source>
</evidence>
<organism evidence="6">
    <name type="scientific">Salmonella enterica subsp. enterica serovar Reading</name>
    <dbReference type="NCBI Taxonomy" id="165302"/>
    <lineage>
        <taxon>Bacteria</taxon>
        <taxon>Pseudomonadati</taxon>
        <taxon>Pseudomonadota</taxon>
        <taxon>Gammaproteobacteria</taxon>
        <taxon>Enterobacterales</taxon>
        <taxon>Enterobacteriaceae</taxon>
        <taxon>Salmonella</taxon>
    </lineage>
</organism>
<dbReference type="Proteomes" id="UP000885381">
    <property type="component" value="Unassembled WGS sequence"/>
</dbReference>